<reference evidence="1 2" key="1">
    <citation type="submission" date="2019-07" db="EMBL/GenBank/DDBJ databases">
        <title>Genome sequence of 2 isolates from Red Sea Mangroves.</title>
        <authorList>
            <person name="Sefrji F."/>
            <person name="Michoud G."/>
            <person name="Merlino G."/>
            <person name="Daffonchio D."/>
        </authorList>
    </citation>
    <scope>NUCLEOTIDE SEQUENCE [LARGE SCALE GENOMIC DNA]</scope>
    <source>
        <strain evidence="1 2">R1DC41</strain>
    </source>
</reference>
<dbReference type="EMBL" id="CP049742">
    <property type="protein sequence ID" value="QPC48244.1"/>
    <property type="molecule type" value="Genomic_DNA"/>
</dbReference>
<gene>
    <name evidence="1" type="ORF">G8O30_15620</name>
</gene>
<name>A0A7S8HGQ7_9BACI</name>
<dbReference type="KEGG" id="mcui:G8O30_15620"/>
<evidence type="ECO:0000313" key="2">
    <source>
        <dbReference type="Proteomes" id="UP000593626"/>
    </source>
</evidence>
<sequence length="135" mass="15085">MGCYHDFDCKKEALPEIKEKLMDAKCEYEFVVLLGANKNILGFGKVKKVHDATADLRLKLNHRQLMSIANPQMAHAAQNSVSCRDGIELDFTVNLCCVCSVIAVEKDADDLIALLITLIFLGYTNVGFNFEKEID</sequence>
<proteinExistence type="predicted"/>
<keyword evidence="2" id="KW-1185">Reference proteome</keyword>
<evidence type="ECO:0000313" key="1">
    <source>
        <dbReference type="EMBL" id="QPC48244.1"/>
    </source>
</evidence>
<organism evidence="1 2">
    <name type="scientific">Mangrovibacillus cuniculi</name>
    <dbReference type="NCBI Taxonomy" id="2593652"/>
    <lineage>
        <taxon>Bacteria</taxon>
        <taxon>Bacillati</taxon>
        <taxon>Bacillota</taxon>
        <taxon>Bacilli</taxon>
        <taxon>Bacillales</taxon>
        <taxon>Bacillaceae</taxon>
        <taxon>Mangrovibacillus</taxon>
    </lineage>
</organism>
<protein>
    <submittedName>
        <fullName evidence="1">Uncharacterized protein</fullName>
    </submittedName>
</protein>
<dbReference type="RefSeq" id="WP_239672931.1">
    <property type="nucleotide sequence ID" value="NZ_CP049742.1"/>
</dbReference>
<accession>A0A7S8HGQ7</accession>
<dbReference type="Proteomes" id="UP000593626">
    <property type="component" value="Chromosome"/>
</dbReference>
<dbReference type="AlphaFoldDB" id="A0A7S8HGQ7"/>